<dbReference type="AlphaFoldDB" id="A0A170PSJ3"/>
<dbReference type="Gene3D" id="3.90.1010.10">
    <property type="match status" value="1"/>
</dbReference>
<proteinExistence type="predicted"/>
<accession>A0A170PSJ3</accession>
<evidence type="ECO:0000259" key="1">
    <source>
        <dbReference type="Pfam" id="PF02657"/>
    </source>
</evidence>
<organism evidence="2">
    <name type="scientific">hydrothermal vent metagenome</name>
    <dbReference type="NCBI Taxonomy" id="652676"/>
    <lineage>
        <taxon>unclassified sequences</taxon>
        <taxon>metagenomes</taxon>
        <taxon>ecological metagenomes</taxon>
    </lineage>
</organism>
<reference evidence="2" key="1">
    <citation type="submission" date="2015-10" db="EMBL/GenBank/DDBJ databases">
        <authorList>
            <person name="Gilbert D.G."/>
        </authorList>
    </citation>
    <scope>NUCLEOTIDE SEQUENCE</scope>
</reference>
<dbReference type="SUPFAM" id="SSF82649">
    <property type="entry name" value="SufE/NifU"/>
    <property type="match status" value="1"/>
</dbReference>
<feature type="domain" description="Fe-S metabolism associated" evidence="1">
    <location>
        <begin position="16"/>
        <end position="130"/>
    </location>
</feature>
<dbReference type="InterPro" id="IPR003808">
    <property type="entry name" value="Fe-S_metab-assoc_dom"/>
</dbReference>
<evidence type="ECO:0000313" key="2">
    <source>
        <dbReference type="EMBL" id="CUS55166.1"/>
    </source>
</evidence>
<dbReference type="EMBL" id="CZRL01000120">
    <property type="protein sequence ID" value="CUS55166.1"/>
    <property type="molecule type" value="Genomic_DNA"/>
</dbReference>
<sequence>MAFIDKINEYKDNIEALQAIDSMEVYRWMISLGKKLIDDPLSMDGRLPKNQVSYCQFELYVDWEDDRFKAYSDALIAGGYAYMLLDIFNASPLDEARQITTEHFRAIKMDELLSMNRTNGFYQMIEMMQMRLPAA</sequence>
<dbReference type="Pfam" id="PF02657">
    <property type="entry name" value="SufE"/>
    <property type="match status" value="1"/>
</dbReference>
<protein>
    <recommendedName>
        <fullName evidence="1">Fe-S metabolism associated domain-containing protein</fullName>
    </recommendedName>
</protein>
<gene>
    <name evidence="2" type="ORF">MGWOODY_XGa2234</name>
</gene>
<name>A0A170PSJ3_9ZZZZ</name>